<dbReference type="Proteomes" id="UP001164746">
    <property type="component" value="Chromosome 6"/>
</dbReference>
<keyword evidence="5" id="KW-0175">Coiled coil</keyword>
<feature type="domain" description="RING-type" evidence="6">
    <location>
        <begin position="218"/>
        <end position="253"/>
    </location>
</feature>
<keyword evidence="8" id="KW-1185">Reference proteome</keyword>
<keyword evidence="2 4" id="KW-0479">Metal-binding</keyword>
<keyword evidence="2 4" id="KW-0863">Zinc-finger</keyword>
<dbReference type="EMBL" id="CP111017">
    <property type="protein sequence ID" value="WAR07993.1"/>
    <property type="molecule type" value="Genomic_DNA"/>
</dbReference>
<comment type="similarity">
    <text evidence="1">Belongs to the IAP family.</text>
</comment>
<evidence type="ECO:0000256" key="4">
    <source>
        <dbReference type="PROSITE-ProRule" id="PRU00175"/>
    </source>
</evidence>
<evidence type="ECO:0000256" key="5">
    <source>
        <dbReference type="SAM" id="Coils"/>
    </source>
</evidence>
<organism evidence="7 8">
    <name type="scientific">Mya arenaria</name>
    <name type="common">Soft-shell clam</name>
    <dbReference type="NCBI Taxonomy" id="6604"/>
    <lineage>
        <taxon>Eukaryota</taxon>
        <taxon>Metazoa</taxon>
        <taxon>Spiralia</taxon>
        <taxon>Lophotrochozoa</taxon>
        <taxon>Mollusca</taxon>
        <taxon>Bivalvia</taxon>
        <taxon>Autobranchia</taxon>
        <taxon>Heteroconchia</taxon>
        <taxon>Euheterodonta</taxon>
        <taxon>Imparidentia</taxon>
        <taxon>Neoheterodontei</taxon>
        <taxon>Myida</taxon>
        <taxon>Myoidea</taxon>
        <taxon>Myidae</taxon>
        <taxon>Mya</taxon>
    </lineage>
</organism>
<evidence type="ECO:0000256" key="2">
    <source>
        <dbReference type="ARBA" id="ARBA00022771"/>
    </source>
</evidence>
<keyword evidence="3" id="KW-0862">Zinc</keyword>
<sequence length="265" mass="29846">MPESNDFKELDNRIRSFANWSYLSDSSKLANAGFYATGYHDLVRCYACGLGLRYLNADDDPLSEHIKNCTSSCAFLNELAGEHQDLNAEEPDISGAIEDTEDELEQLEEQNDRLRERTTCKVCRERQAIILLLPCRYHDLVRCYACGLGLRYLNADDDPLSEHIKNCTSSCAFLNELAGEHQDLNAEEPDISGAIEDTEDELEQLEEQNDRLRERTTCKVCRERQAIILLLPCSHLAACVQCGSNLSICPVCSRPVVETIKTFLG</sequence>
<dbReference type="InterPro" id="IPR050784">
    <property type="entry name" value="IAP"/>
</dbReference>
<accession>A0ABY7EDA6</accession>
<dbReference type="Gene3D" id="3.30.40.10">
    <property type="entry name" value="Zinc/RING finger domain, C3HC4 (zinc finger)"/>
    <property type="match status" value="1"/>
</dbReference>
<evidence type="ECO:0000313" key="7">
    <source>
        <dbReference type="EMBL" id="WAR07993.1"/>
    </source>
</evidence>
<gene>
    <name evidence="7" type="ORF">MAR_017951</name>
</gene>
<evidence type="ECO:0000256" key="3">
    <source>
        <dbReference type="ARBA" id="ARBA00022833"/>
    </source>
</evidence>
<evidence type="ECO:0000256" key="1">
    <source>
        <dbReference type="ARBA" id="ARBA00006672"/>
    </source>
</evidence>
<name>A0ABY7EDA6_MYAAR</name>
<dbReference type="PANTHER" id="PTHR10044">
    <property type="entry name" value="INHIBITOR OF APOPTOSIS"/>
    <property type="match status" value="1"/>
</dbReference>
<feature type="coiled-coil region" evidence="5">
    <location>
        <begin position="90"/>
        <end position="117"/>
    </location>
</feature>
<protein>
    <submittedName>
        <fullName evidence="7">BIR7B-like protein</fullName>
    </submittedName>
</protein>
<dbReference type="InterPro" id="IPR001370">
    <property type="entry name" value="BIR_rpt"/>
</dbReference>
<dbReference type="PANTHER" id="PTHR10044:SF139">
    <property type="entry name" value="DEATH-ASSOCIATED INHIBITOR OF APOPTOSIS 2"/>
    <property type="match status" value="1"/>
</dbReference>
<dbReference type="SMART" id="SM00238">
    <property type="entry name" value="BIR"/>
    <property type="match status" value="1"/>
</dbReference>
<dbReference type="InterPro" id="IPR013083">
    <property type="entry name" value="Znf_RING/FYVE/PHD"/>
</dbReference>
<evidence type="ECO:0000259" key="6">
    <source>
        <dbReference type="PROSITE" id="PS50089"/>
    </source>
</evidence>
<feature type="coiled-coil region" evidence="5">
    <location>
        <begin position="188"/>
        <end position="215"/>
    </location>
</feature>
<evidence type="ECO:0000313" key="8">
    <source>
        <dbReference type="Proteomes" id="UP001164746"/>
    </source>
</evidence>
<dbReference type="InterPro" id="IPR001841">
    <property type="entry name" value="Znf_RING"/>
</dbReference>
<dbReference type="CDD" id="cd00022">
    <property type="entry name" value="BIR"/>
    <property type="match status" value="1"/>
</dbReference>
<dbReference type="Gene3D" id="1.10.1170.10">
    <property type="entry name" value="Inhibitor Of Apoptosis Protein (2mihbC-IAP-1), Chain A"/>
    <property type="match status" value="2"/>
</dbReference>
<dbReference type="PROSITE" id="PS50143">
    <property type="entry name" value="BIR_REPEAT_2"/>
    <property type="match status" value="2"/>
</dbReference>
<dbReference type="Pfam" id="PF00653">
    <property type="entry name" value="BIR"/>
    <property type="match status" value="2"/>
</dbReference>
<dbReference type="Pfam" id="PF13920">
    <property type="entry name" value="zf-C3HC4_3"/>
    <property type="match status" value="1"/>
</dbReference>
<dbReference type="PROSITE" id="PS50089">
    <property type="entry name" value="ZF_RING_2"/>
    <property type="match status" value="1"/>
</dbReference>
<proteinExistence type="inferred from homology"/>
<dbReference type="SUPFAM" id="SSF57924">
    <property type="entry name" value="Inhibitor of apoptosis (IAP) repeat"/>
    <property type="match status" value="2"/>
</dbReference>
<reference evidence="7" key="1">
    <citation type="submission" date="2022-11" db="EMBL/GenBank/DDBJ databases">
        <title>Centuries of genome instability and evolution in soft-shell clam transmissible cancer (bioRxiv).</title>
        <authorList>
            <person name="Hart S.F.M."/>
            <person name="Yonemitsu M.A."/>
            <person name="Giersch R.M."/>
            <person name="Beal B.F."/>
            <person name="Arriagada G."/>
            <person name="Davis B.W."/>
            <person name="Ostrander E.A."/>
            <person name="Goff S.P."/>
            <person name="Metzger M.J."/>
        </authorList>
    </citation>
    <scope>NUCLEOTIDE SEQUENCE</scope>
    <source>
        <strain evidence="7">MELC-2E11</strain>
        <tissue evidence="7">Siphon/mantle</tissue>
    </source>
</reference>